<dbReference type="Proteomes" id="UP000290288">
    <property type="component" value="Unassembled WGS sequence"/>
</dbReference>
<gene>
    <name evidence="2" type="ORF">EST38_g5132</name>
</gene>
<protein>
    <submittedName>
        <fullName evidence="2">Uncharacterized protein</fullName>
    </submittedName>
</protein>
<dbReference type="InterPro" id="IPR012933">
    <property type="entry name" value="HicA_mRNA_interferase"/>
</dbReference>
<dbReference type="Pfam" id="PF07927">
    <property type="entry name" value="HicA_toxin"/>
    <property type="match status" value="1"/>
</dbReference>
<name>A0A4V1Q436_9AGAR</name>
<proteinExistence type="predicted"/>
<feature type="region of interest" description="Disordered" evidence="1">
    <location>
        <begin position="145"/>
        <end position="168"/>
    </location>
</feature>
<comment type="caution">
    <text evidence="2">The sequence shown here is derived from an EMBL/GenBank/DDBJ whole genome shotgun (WGS) entry which is preliminary data.</text>
</comment>
<accession>A0A4V1Q436</accession>
<evidence type="ECO:0000313" key="3">
    <source>
        <dbReference type="Proteomes" id="UP000290288"/>
    </source>
</evidence>
<dbReference type="GO" id="GO:0003729">
    <property type="term" value="F:mRNA binding"/>
    <property type="evidence" value="ECO:0007669"/>
    <property type="project" value="InterPro"/>
</dbReference>
<evidence type="ECO:0000313" key="2">
    <source>
        <dbReference type="EMBL" id="RXW20718.1"/>
    </source>
</evidence>
<evidence type="ECO:0000256" key="1">
    <source>
        <dbReference type="SAM" id="MobiDB-lite"/>
    </source>
</evidence>
<dbReference type="STRING" id="2316362.A0A4V1Q436"/>
<sequence length="248" mass="28663">MKYDLTHSESELDKQISAFVRRKTKEICNGYRLPIPHGYSPHLVYPFALHETQNLPWDYSFRQGFISCAKLEENKALQDIIQRIEDGVHETSPFEYHGIGSLMNLAKHKQAQIDAYQLQGSNQAQQLLRQATIIDDYKRLLSKATDSMHQPSVRTGDEAGKQPAPMQPAPMKWDTFVKFMREKGFQYDPSTAGSSVRFNPPDPCDSPITIHKPHPDPTLGPIKLVQIEKRLKRYYGWWNEEDLIRQPR</sequence>
<reference evidence="2 3" key="1">
    <citation type="submission" date="2019-01" db="EMBL/GenBank/DDBJ databases">
        <title>Draft genome sequence of Psathyrella aberdarensis IHI B618.</title>
        <authorList>
            <person name="Buettner E."/>
            <person name="Kellner H."/>
        </authorList>
    </citation>
    <scope>NUCLEOTIDE SEQUENCE [LARGE SCALE GENOMIC DNA]</scope>
    <source>
        <strain evidence="2 3">IHI B618</strain>
    </source>
</reference>
<dbReference type="AlphaFoldDB" id="A0A4V1Q436"/>
<keyword evidence="3" id="KW-1185">Reference proteome</keyword>
<dbReference type="EMBL" id="SDEE01000136">
    <property type="protein sequence ID" value="RXW20718.1"/>
    <property type="molecule type" value="Genomic_DNA"/>
</dbReference>
<dbReference type="OrthoDB" id="2922289at2759"/>
<organism evidence="2 3">
    <name type="scientific">Candolleomyces aberdarensis</name>
    <dbReference type="NCBI Taxonomy" id="2316362"/>
    <lineage>
        <taxon>Eukaryota</taxon>
        <taxon>Fungi</taxon>
        <taxon>Dikarya</taxon>
        <taxon>Basidiomycota</taxon>
        <taxon>Agaricomycotina</taxon>
        <taxon>Agaricomycetes</taxon>
        <taxon>Agaricomycetidae</taxon>
        <taxon>Agaricales</taxon>
        <taxon>Agaricineae</taxon>
        <taxon>Psathyrellaceae</taxon>
        <taxon>Candolleomyces</taxon>
    </lineage>
</organism>